<gene>
    <name evidence="2" type="ORF">AT746_05680</name>
</gene>
<dbReference type="STRING" id="1526571.AT746_05680"/>
<sequence>MQKHLLSLFLICLLGVLAGYLLLQRESQNPELQSGPFIPQLQQASDAVNEITVVTTNGERIEAVLEDDLWRMSSHGHYPVDKQKLAALIQDVINARKLQPKTSREAQLYRLGLAESEQGQPAELSIRSNQDSWNIIVGNKPSAGLGHYLRFADSSQAWLVDQSLSLPVSARDWMRQPILDVSMDEVVSVSRQDSVSWDINRDSPDTDFQLQPMSEEQQLSYTGVLDSYVSNILNLSFEQLVDADAAFWDSLTPVAEFSIVLRDGRQITLEMAKEEDTHYAVYSVNSGSPYWQNWFYQISGFSAGQLLKSAQDFVADDEPPKQKLPVNAGAE</sequence>
<feature type="domain" description="DUF4340" evidence="1">
    <location>
        <begin position="70"/>
        <end position="244"/>
    </location>
</feature>
<dbReference type="EMBL" id="CP013650">
    <property type="protein sequence ID" value="ALS97813.1"/>
    <property type="molecule type" value="Genomic_DNA"/>
</dbReference>
<dbReference type="AlphaFoldDB" id="A0A0U3B838"/>
<dbReference type="Pfam" id="PF14238">
    <property type="entry name" value="DUF4340"/>
    <property type="match status" value="1"/>
</dbReference>
<organism evidence="2 3">
    <name type="scientific">Lacimicrobium alkaliphilum</name>
    <dbReference type="NCBI Taxonomy" id="1526571"/>
    <lineage>
        <taxon>Bacteria</taxon>
        <taxon>Pseudomonadati</taxon>
        <taxon>Pseudomonadota</taxon>
        <taxon>Gammaproteobacteria</taxon>
        <taxon>Alteromonadales</taxon>
        <taxon>Alteromonadaceae</taxon>
        <taxon>Lacimicrobium</taxon>
    </lineage>
</organism>
<evidence type="ECO:0000313" key="2">
    <source>
        <dbReference type="EMBL" id="ALS97813.1"/>
    </source>
</evidence>
<evidence type="ECO:0000313" key="3">
    <source>
        <dbReference type="Proteomes" id="UP000068447"/>
    </source>
</evidence>
<proteinExistence type="predicted"/>
<evidence type="ECO:0000259" key="1">
    <source>
        <dbReference type="Pfam" id="PF14238"/>
    </source>
</evidence>
<dbReference type="KEGG" id="lal:AT746_05680"/>
<protein>
    <recommendedName>
        <fullName evidence="1">DUF4340 domain-containing protein</fullName>
    </recommendedName>
</protein>
<dbReference type="OrthoDB" id="6384455at2"/>
<dbReference type="InterPro" id="IPR025641">
    <property type="entry name" value="DUF4340"/>
</dbReference>
<reference evidence="2 3" key="1">
    <citation type="submission" date="2015-12" db="EMBL/GenBank/DDBJ databases">
        <title>Complete genome of Lacimicrobium alkaliphilum KCTC 32984.</title>
        <authorList>
            <person name="Kim S.-G."/>
            <person name="Lee Y.-J."/>
        </authorList>
    </citation>
    <scope>NUCLEOTIDE SEQUENCE [LARGE SCALE GENOMIC DNA]</scope>
    <source>
        <strain evidence="2 3">YelD216</strain>
    </source>
</reference>
<accession>A0A0U3B838</accession>
<keyword evidence="3" id="KW-1185">Reference proteome</keyword>
<dbReference type="Proteomes" id="UP000068447">
    <property type="component" value="Chromosome"/>
</dbReference>
<dbReference type="RefSeq" id="WP_062477664.1">
    <property type="nucleotide sequence ID" value="NZ_CP013650.1"/>
</dbReference>
<name>A0A0U3B838_9ALTE</name>